<sequence>MQNFFPVIVVCTHVYLLNTSVMEFLICVLLISMQSTLVKGMPQSYGIMKE</sequence>
<comment type="caution">
    <text evidence="2">The sequence shown here is derived from an EMBL/GenBank/DDBJ whole genome shotgun (WGS) entry which is preliminary data.</text>
</comment>
<keyword evidence="1" id="KW-0472">Membrane</keyword>
<reference evidence="2 3" key="1">
    <citation type="submission" date="2024-02" db="EMBL/GenBank/DDBJ databases">
        <title>de novo genome assembly of Solanum bulbocastanum strain 11H21.</title>
        <authorList>
            <person name="Hosaka A.J."/>
        </authorList>
    </citation>
    <scope>NUCLEOTIDE SEQUENCE [LARGE SCALE GENOMIC DNA]</scope>
    <source>
        <tissue evidence="2">Young leaves</tissue>
    </source>
</reference>
<dbReference type="EMBL" id="JBANQN010000009">
    <property type="protein sequence ID" value="KAK6780971.1"/>
    <property type="molecule type" value="Genomic_DNA"/>
</dbReference>
<proteinExistence type="predicted"/>
<evidence type="ECO:0000256" key="1">
    <source>
        <dbReference type="SAM" id="Phobius"/>
    </source>
</evidence>
<keyword evidence="3" id="KW-1185">Reference proteome</keyword>
<organism evidence="2 3">
    <name type="scientific">Solanum bulbocastanum</name>
    <name type="common">Wild potato</name>
    <dbReference type="NCBI Taxonomy" id="147425"/>
    <lineage>
        <taxon>Eukaryota</taxon>
        <taxon>Viridiplantae</taxon>
        <taxon>Streptophyta</taxon>
        <taxon>Embryophyta</taxon>
        <taxon>Tracheophyta</taxon>
        <taxon>Spermatophyta</taxon>
        <taxon>Magnoliopsida</taxon>
        <taxon>eudicotyledons</taxon>
        <taxon>Gunneridae</taxon>
        <taxon>Pentapetalae</taxon>
        <taxon>asterids</taxon>
        <taxon>lamiids</taxon>
        <taxon>Solanales</taxon>
        <taxon>Solanaceae</taxon>
        <taxon>Solanoideae</taxon>
        <taxon>Solaneae</taxon>
        <taxon>Solanum</taxon>
    </lineage>
</organism>
<evidence type="ECO:0000313" key="3">
    <source>
        <dbReference type="Proteomes" id="UP001371456"/>
    </source>
</evidence>
<protein>
    <submittedName>
        <fullName evidence="2">Uncharacterized protein</fullName>
    </submittedName>
</protein>
<dbReference type="AlphaFoldDB" id="A0AAN8Y6U9"/>
<keyword evidence="1" id="KW-1133">Transmembrane helix</keyword>
<keyword evidence="1" id="KW-0812">Transmembrane</keyword>
<accession>A0AAN8Y6U9</accession>
<name>A0AAN8Y6U9_SOLBU</name>
<gene>
    <name evidence="2" type="ORF">RDI58_023155</name>
</gene>
<feature type="transmembrane region" description="Helical" evidence="1">
    <location>
        <begin position="6"/>
        <end position="31"/>
    </location>
</feature>
<evidence type="ECO:0000313" key="2">
    <source>
        <dbReference type="EMBL" id="KAK6780971.1"/>
    </source>
</evidence>
<dbReference type="Proteomes" id="UP001371456">
    <property type="component" value="Unassembled WGS sequence"/>
</dbReference>